<evidence type="ECO:0000256" key="5">
    <source>
        <dbReference type="ARBA" id="ARBA00022989"/>
    </source>
</evidence>
<reference evidence="9 10" key="1">
    <citation type="submission" date="2018-08" db="EMBL/GenBank/DDBJ databases">
        <title>A genome reference for cultivated species of the human gut microbiota.</title>
        <authorList>
            <person name="Zou Y."/>
            <person name="Xue W."/>
            <person name="Luo G."/>
        </authorList>
    </citation>
    <scope>NUCLEOTIDE SEQUENCE [LARGE SCALE GENOMIC DNA]</scope>
    <source>
        <strain evidence="9 10">AF24-29</strain>
    </source>
</reference>
<organism evidence="9 10">
    <name type="scientific">Holdemania filiformis</name>
    <dbReference type="NCBI Taxonomy" id="61171"/>
    <lineage>
        <taxon>Bacteria</taxon>
        <taxon>Bacillati</taxon>
        <taxon>Bacillota</taxon>
        <taxon>Erysipelotrichia</taxon>
        <taxon>Erysipelotrichales</taxon>
        <taxon>Erysipelotrichaceae</taxon>
        <taxon>Holdemania</taxon>
    </lineage>
</organism>
<dbReference type="PANTHER" id="PTHR43386">
    <property type="entry name" value="OLIGOPEPTIDE TRANSPORT SYSTEM PERMEASE PROTEIN APPC"/>
    <property type="match status" value="1"/>
</dbReference>
<feature type="transmembrane region" description="Helical" evidence="7">
    <location>
        <begin position="20"/>
        <end position="41"/>
    </location>
</feature>
<dbReference type="SUPFAM" id="SSF161098">
    <property type="entry name" value="MetI-like"/>
    <property type="match status" value="1"/>
</dbReference>
<dbReference type="InterPro" id="IPR025966">
    <property type="entry name" value="OppC_N"/>
</dbReference>
<evidence type="ECO:0000259" key="8">
    <source>
        <dbReference type="PROSITE" id="PS50928"/>
    </source>
</evidence>
<name>A0A412G4P2_9FIRM</name>
<proteinExistence type="inferred from homology"/>
<dbReference type="InterPro" id="IPR050366">
    <property type="entry name" value="BP-dependent_transpt_permease"/>
</dbReference>
<dbReference type="GO" id="GO:0055085">
    <property type="term" value="P:transmembrane transport"/>
    <property type="evidence" value="ECO:0007669"/>
    <property type="project" value="InterPro"/>
</dbReference>
<feature type="transmembrane region" description="Helical" evidence="7">
    <location>
        <begin position="129"/>
        <end position="152"/>
    </location>
</feature>
<feature type="transmembrane region" description="Helical" evidence="7">
    <location>
        <begin position="84"/>
        <end position="108"/>
    </location>
</feature>
<dbReference type="Gene3D" id="1.10.3720.10">
    <property type="entry name" value="MetI-like"/>
    <property type="match status" value="1"/>
</dbReference>
<dbReference type="Proteomes" id="UP000284178">
    <property type="component" value="Unassembled WGS sequence"/>
</dbReference>
<dbReference type="AlphaFoldDB" id="A0A412G4P2"/>
<keyword evidence="6 7" id="KW-0472">Membrane</keyword>
<dbReference type="Pfam" id="PF12911">
    <property type="entry name" value="OppC_N"/>
    <property type="match status" value="1"/>
</dbReference>
<protein>
    <submittedName>
        <fullName evidence="9">ABC transporter permease</fullName>
    </submittedName>
</protein>
<comment type="subcellular location">
    <subcellularLocation>
        <location evidence="1 7">Cell membrane</location>
        <topology evidence="1 7">Multi-pass membrane protein</topology>
    </subcellularLocation>
</comment>
<evidence type="ECO:0000256" key="1">
    <source>
        <dbReference type="ARBA" id="ARBA00004651"/>
    </source>
</evidence>
<keyword evidence="5 7" id="KW-1133">Transmembrane helix</keyword>
<evidence type="ECO:0000256" key="3">
    <source>
        <dbReference type="ARBA" id="ARBA00022475"/>
    </source>
</evidence>
<evidence type="ECO:0000256" key="4">
    <source>
        <dbReference type="ARBA" id="ARBA00022692"/>
    </source>
</evidence>
<sequence length="283" mass="30738">MKKDNVFQAVMRVLKKNSQLRMGVILLIVLLCVAFFAPIIAPCDPYKLYDALVAGPGTPGHILGTDGLGRDVLSEIIYGTRTSLMIGVVAASISGILGTCIGGIAGFFGGKIDRFISEFMNFFLMTPSFFLILIIVALFGSNIMYIMIVIGLTSWTGNARLMRAQAISLKERTFVKSAQAMGESRFSIMFKHIIPNGIFPIIAQTTMNVSSAILSEAGLSFLGLGDPNVVSWGQIIYHGKQYMPKGWWISTFAGVAVVFTVLTFFLIGDGLNRVLSPKMDANN</sequence>
<accession>A0A412G4P2</accession>
<comment type="caution">
    <text evidence="9">The sequence shown here is derived from an EMBL/GenBank/DDBJ whole genome shotgun (WGS) entry which is preliminary data.</text>
</comment>
<evidence type="ECO:0000256" key="7">
    <source>
        <dbReference type="RuleBase" id="RU363032"/>
    </source>
</evidence>
<dbReference type="CDD" id="cd06261">
    <property type="entry name" value="TM_PBP2"/>
    <property type="match status" value="1"/>
</dbReference>
<keyword evidence="3" id="KW-1003">Cell membrane</keyword>
<dbReference type="InterPro" id="IPR035906">
    <property type="entry name" value="MetI-like_sf"/>
</dbReference>
<keyword evidence="2 7" id="KW-0813">Transport</keyword>
<keyword evidence="4 7" id="KW-0812">Transmembrane</keyword>
<feature type="transmembrane region" description="Helical" evidence="7">
    <location>
        <begin position="247"/>
        <end position="268"/>
    </location>
</feature>
<dbReference type="PANTHER" id="PTHR43386:SF1">
    <property type="entry name" value="D,D-DIPEPTIDE TRANSPORT SYSTEM PERMEASE PROTEIN DDPC-RELATED"/>
    <property type="match status" value="1"/>
</dbReference>
<keyword evidence="10" id="KW-1185">Reference proteome</keyword>
<evidence type="ECO:0000313" key="10">
    <source>
        <dbReference type="Proteomes" id="UP000284178"/>
    </source>
</evidence>
<evidence type="ECO:0000256" key="6">
    <source>
        <dbReference type="ARBA" id="ARBA00023136"/>
    </source>
</evidence>
<dbReference type="EMBL" id="QRUP01000004">
    <property type="protein sequence ID" value="RGR75642.1"/>
    <property type="molecule type" value="Genomic_DNA"/>
</dbReference>
<dbReference type="InterPro" id="IPR000515">
    <property type="entry name" value="MetI-like"/>
</dbReference>
<evidence type="ECO:0000256" key="2">
    <source>
        <dbReference type="ARBA" id="ARBA00022448"/>
    </source>
</evidence>
<comment type="similarity">
    <text evidence="7">Belongs to the binding-protein-dependent transport system permease family.</text>
</comment>
<dbReference type="Pfam" id="PF00528">
    <property type="entry name" value="BPD_transp_1"/>
    <property type="match status" value="1"/>
</dbReference>
<dbReference type="RefSeq" id="WP_006059834.1">
    <property type="nucleotide sequence ID" value="NZ_CABJCV010000004.1"/>
</dbReference>
<dbReference type="GeneID" id="83014810"/>
<dbReference type="PROSITE" id="PS50928">
    <property type="entry name" value="ABC_TM1"/>
    <property type="match status" value="1"/>
</dbReference>
<feature type="domain" description="ABC transmembrane type-1" evidence="8">
    <location>
        <begin position="80"/>
        <end position="268"/>
    </location>
</feature>
<dbReference type="GO" id="GO:0005886">
    <property type="term" value="C:plasma membrane"/>
    <property type="evidence" value="ECO:0007669"/>
    <property type="project" value="UniProtKB-SubCell"/>
</dbReference>
<gene>
    <name evidence="9" type="ORF">DWY25_05245</name>
</gene>
<evidence type="ECO:0000313" key="9">
    <source>
        <dbReference type="EMBL" id="RGR75642.1"/>
    </source>
</evidence>